<name>A0AB73FT92_9BURK</name>
<dbReference type="PANTHER" id="PTHR43236">
    <property type="entry name" value="ANTITOXIN HIGA1"/>
    <property type="match status" value="1"/>
</dbReference>
<proteinExistence type="predicted"/>
<dbReference type="EMBL" id="LOZE01000136">
    <property type="protein sequence ID" value="KVM20452.1"/>
    <property type="molecule type" value="Genomic_DNA"/>
</dbReference>
<feature type="compositionally biased region" description="Basic and acidic residues" evidence="1">
    <location>
        <begin position="10"/>
        <end position="28"/>
    </location>
</feature>
<accession>A0AB73FT92</accession>
<evidence type="ECO:0000313" key="4">
    <source>
        <dbReference type="Proteomes" id="UP000061665"/>
    </source>
</evidence>
<feature type="domain" description="IrrE N-terminal-like" evidence="2">
    <location>
        <begin position="2"/>
        <end position="55"/>
    </location>
</feature>
<reference evidence="3 4" key="1">
    <citation type="submission" date="2015-11" db="EMBL/GenBank/DDBJ databases">
        <title>Expanding the genomic diversity of Burkholderia species for the development of highly accurate diagnostics.</title>
        <authorList>
            <person name="Sahl J."/>
            <person name="Keim P."/>
            <person name="Wagner D."/>
        </authorList>
    </citation>
    <scope>NUCLEOTIDE SEQUENCE [LARGE SCALE GENOMIC DNA]</scope>
    <source>
        <strain evidence="3 4">MSMB2058</strain>
    </source>
</reference>
<evidence type="ECO:0000313" key="3">
    <source>
        <dbReference type="EMBL" id="KVM20452.1"/>
    </source>
</evidence>
<dbReference type="Pfam" id="PF06114">
    <property type="entry name" value="Peptidase_M78"/>
    <property type="match status" value="1"/>
</dbReference>
<dbReference type="Proteomes" id="UP000061665">
    <property type="component" value="Unassembled WGS sequence"/>
</dbReference>
<evidence type="ECO:0000256" key="1">
    <source>
        <dbReference type="SAM" id="MobiDB-lite"/>
    </source>
</evidence>
<dbReference type="InterPro" id="IPR010359">
    <property type="entry name" value="IrrE_HExxH"/>
</dbReference>
<evidence type="ECO:0000259" key="2">
    <source>
        <dbReference type="Pfam" id="PF06114"/>
    </source>
</evidence>
<dbReference type="AlphaFoldDB" id="A0AB73FT92"/>
<sequence>MGHFLLHPGETFHRDRPAPNAHAETRSTREQEADYFAACFLASEKLVRQEFEPRFGRIPLHLTDTVAYHLSKERMQDLLRAPTGSLDFAAAVAGARSFAGKGFMSLADRFGVSIPAMAIRLQELGLIDD</sequence>
<gene>
    <name evidence="3" type="ORF">WJ53_21880</name>
</gene>
<comment type="caution">
    <text evidence="3">The sequence shown here is derived from an EMBL/GenBank/DDBJ whole genome shotgun (WGS) entry which is preliminary data.</text>
</comment>
<organism evidence="3 4">
    <name type="scientific">Burkholderia ubonensis</name>
    <dbReference type="NCBI Taxonomy" id="101571"/>
    <lineage>
        <taxon>Bacteria</taxon>
        <taxon>Pseudomonadati</taxon>
        <taxon>Pseudomonadota</taxon>
        <taxon>Betaproteobacteria</taxon>
        <taxon>Burkholderiales</taxon>
        <taxon>Burkholderiaceae</taxon>
        <taxon>Burkholderia</taxon>
        <taxon>Burkholderia cepacia complex</taxon>
    </lineage>
</organism>
<dbReference type="PANTHER" id="PTHR43236:SF1">
    <property type="entry name" value="BLL7220 PROTEIN"/>
    <property type="match status" value="1"/>
</dbReference>
<feature type="region of interest" description="Disordered" evidence="1">
    <location>
        <begin position="1"/>
        <end position="28"/>
    </location>
</feature>
<dbReference type="InterPro" id="IPR052345">
    <property type="entry name" value="Rad_response_metalloprotease"/>
</dbReference>
<protein>
    <recommendedName>
        <fullName evidence="2">IrrE N-terminal-like domain-containing protein</fullName>
    </recommendedName>
</protein>